<dbReference type="RefSeq" id="WP_184653524.1">
    <property type="nucleotide sequence ID" value="NZ_JACHFR010000004.1"/>
</dbReference>
<feature type="region of interest" description="Disordered" evidence="1">
    <location>
        <begin position="46"/>
        <end position="65"/>
    </location>
</feature>
<evidence type="ECO:0000256" key="1">
    <source>
        <dbReference type="SAM" id="MobiDB-lite"/>
    </source>
</evidence>
<dbReference type="AlphaFoldDB" id="A0A840SGB7"/>
<comment type="caution">
    <text evidence="2">The sequence shown here is derived from an EMBL/GenBank/DDBJ whole genome shotgun (WGS) entry which is preliminary data.</text>
</comment>
<protein>
    <submittedName>
        <fullName evidence="2">Uncharacterized protein</fullName>
    </submittedName>
</protein>
<evidence type="ECO:0000313" key="3">
    <source>
        <dbReference type="Proteomes" id="UP000578697"/>
    </source>
</evidence>
<gene>
    <name evidence="2" type="ORF">HNP77_002333</name>
</gene>
<dbReference type="Proteomes" id="UP000578697">
    <property type="component" value="Unassembled WGS sequence"/>
</dbReference>
<accession>A0A840SGB7</accession>
<feature type="compositionally biased region" description="Polar residues" evidence="1">
    <location>
        <begin position="47"/>
        <end position="56"/>
    </location>
</feature>
<keyword evidence="3" id="KW-1185">Reference proteome</keyword>
<dbReference type="EMBL" id="JACHFR010000004">
    <property type="protein sequence ID" value="MBB5219944.1"/>
    <property type="molecule type" value="Genomic_DNA"/>
</dbReference>
<evidence type="ECO:0000313" key="2">
    <source>
        <dbReference type="EMBL" id="MBB5219944.1"/>
    </source>
</evidence>
<reference evidence="2 3" key="1">
    <citation type="submission" date="2020-08" db="EMBL/GenBank/DDBJ databases">
        <title>Genomic Encyclopedia of Type Strains, Phase IV (KMG-IV): sequencing the most valuable type-strain genomes for metagenomic binning, comparative biology and taxonomic classification.</title>
        <authorList>
            <person name="Goeker M."/>
        </authorList>
    </citation>
    <scope>NUCLEOTIDE SEQUENCE [LARGE SCALE GENOMIC DNA]</scope>
    <source>
        <strain evidence="2 3">DSM 103679</strain>
    </source>
</reference>
<name>A0A840SGB7_9SPIR</name>
<proteinExistence type="predicted"/>
<sequence>MKGRYDDIINTQWPQPSLKEKMPLSDRAKIFMPFAALKGFEELIEKTAQSHNGTTKSSSESETDD</sequence>
<organism evidence="2 3">
    <name type="scientific">Treponema rectale</name>
    <dbReference type="NCBI Taxonomy" id="744512"/>
    <lineage>
        <taxon>Bacteria</taxon>
        <taxon>Pseudomonadati</taxon>
        <taxon>Spirochaetota</taxon>
        <taxon>Spirochaetia</taxon>
        <taxon>Spirochaetales</taxon>
        <taxon>Treponemataceae</taxon>
        <taxon>Treponema</taxon>
    </lineage>
</organism>